<dbReference type="EMBL" id="BK016265">
    <property type="protein sequence ID" value="DAG05909.1"/>
    <property type="molecule type" value="Genomic_DNA"/>
</dbReference>
<name>A0A8S5VGM5_9CAUD</name>
<evidence type="ECO:0000313" key="2">
    <source>
        <dbReference type="EMBL" id="DAG05909.1"/>
    </source>
</evidence>
<evidence type="ECO:0000256" key="1">
    <source>
        <dbReference type="SAM" id="Phobius"/>
    </source>
</evidence>
<keyword evidence="1" id="KW-0472">Membrane</keyword>
<accession>A0A8S5VGM5</accession>
<organism evidence="2">
    <name type="scientific">Myoviridae sp. ctkfK18</name>
    <dbReference type="NCBI Taxonomy" id="2825165"/>
    <lineage>
        <taxon>Viruses</taxon>
        <taxon>Duplodnaviria</taxon>
        <taxon>Heunggongvirae</taxon>
        <taxon>Uroviricota</taxon>
        <taxon>Caudoviricetes</taxon>
    </lineage>
</organism>
<keyword evidence="1" id="KW-1133">Transmembrane helix</keyword>
<sequence>MFNYLFEICMIYVFIWAMISYNKSVEKEQRIIRRNKNSYKRIKREIIKFANTKPAQLYY</sequence>
<feature type="transmembrane region" description="Helical" evidence="1">
    <location>
        <begin position="6"/>
        <end position="25"/>
    </location>
</feature>
<proteinExistence type="predicted"/>
<protein>
    <submittedName>
        <fullName evidence="2">Uncharacterized protein</fullName>
    </submittedName>
</protein>
<keyword evidence="1" id="KW-0812">Transmembrane</keyword>
<reference evidence="2" key="1">
    <citation type="journal article" date="2021" name="Proc. Natl. Acad. Sci. U.S.A.">
        <title>A Catalog of Tens of Thousands of Viruses from Human Metagenomes Reveals Hidden Associations with Chronic Diseases.</title>
        <authorList>
            <person name="Tisza M.J."/>
            <person name="Buck C.B."/>
        </authorList>
    </citation>
    <scope>NUCLEOTIDE SEQUENCE</scope>
    <source>
        <strain evidence="2">CtkfK18</strain>
    </source>
</reference>